<dbReference type="EMBL" id="MUJZ01015656">
    <property type="protein sequence ID" value="OTF81005.1"/>
    <property type="molecule type" value="Genomic_DNA"/>
</dbReference>
<evidence type="ECO:0000313" key="2">
    <source>
        <dbReference type="Proteomes" id="UP000194236"/>
    </source>
</evidence>
<protein>
    <submittedName>
        <fullName evidence="1">Uncharacterized protein</fullName>
    </submittedName>
</protein>
<comment type="caution">
    <text evidence="1">The sequence shown here is derived from an EMBL/GenBank/DDBJ whole genome shotgun (WGS) entry which is preliminary data.</text>
</comment>
<accession>A0A1Y3BPC4</accession>
<evidence type="ECO:0000313" key="1">
    <source>
        <dbReference type="EMBL" id="OTF81005.1"/>
    </source>
</evidence>
<reference evidence="1 2" key="1">
    <citation type="submission" date="2017-03" db="EMBL/GenBank/DDBJ databases">
        <title>Genome Survey of Euroglyphus maynei.</title>
        <authorList>
            <person name="Arlian L.G."/>
            <person name="Morgan M.S."/>
            <person name="Rider S.D."/>
        </authorList>
    </citation>
    <scope>NUCLEOTIDE SEQUENCE [LARGE SCALE GENOMIC DNA]</scope>
    <source>
        <strain evidence="1">Arlian Lab</strain>
        <tissue evidence="1">Whole body</tissue>
    </source>
</reference>
<dbReference type="AlphaFoldDB" id="A0A1Y3BPC4"/>
<proteinExistence type="predicted"/>
<keyword evidence="2" id="KW-1185">Reference proteome</keyword>
<name>A0A1Y3BPC4_EURMA</name>
<sequence>MEYPYFAFNNDIINIIKEIIHQLVGNDKPYRYYVPQDKSKKYLKPEEKASPKQPKHVIDNIKTSIELETFETGKLKTLMDRLIARYKPSKSTKFLSKESLEGMKPSQAWF</sequence>
<organism evidence="1 2">
    <name type="scientific">Euroglyphus maynei</name>
    <name type="common">Mayne's house dust mite</name>
    <dbReference type="NCBI Taxonomy" id="6958"/>
    <lineage>
        <taxon>Eukaryota</taxon>
        <taxon>Metazoa</taxon>
        <taxon>Ecdysozoa</taxon>
        <taxon>Arthropoda</taxon>
        <taxon>Chelicerata</taxon>
        <taxon>Arachnida</taxon>
        <taxon>Acari</taxon>
        <taxon>Acariformes</taxon>
        <taxon>Sarcoptiformes</taxon>
        <taxon>Astigmata</taxon>
        <taxon>Psoroptidia</taxon>
        <taxon>Analgoidea</taxon>
        <taxon>Pyroglyphidae</taxon>
        <taxon>Pyroglyphinae</taxon>
        <taxon>Euroglyphus</taxon>
    </lineage>
</organism>
<dbReference type="Proteomes" id="UP000194236">
    <property type="component" value="Unassembled WGS sequence"/>
</dbReference>
<gene>
    <name evidence="1" type="ORF">BLA29_006636</name>
</gene>